<dbReference type="RefSeq" id="WP_089373064.1">
    <property type="nucleotide sequence ID" value="NZ_BMEP01000004.1"/>
</dbReference>
<feature type="transmembrane region" description="Helical" evidence="6">
    <location>
        <begin position="109"/>
        <end position="136"/>
    </location>
</feature>
<sequence>MESTVTTHQKNLSTFIHLSTFSKWFIPFGNLIAPLILWSAQKNKSKFVEKHGRDAINFQLSILIYTIALVIISIPFFVWQAIKLEGTNGHLIINDHFHTHGDFANMSTLLIIAIIVGTLALGLAIFEIVSVISAAITASNGQNYKYPLSINFIKSSGDEETNSTTQEETTQEATEEKSSSEE</sequence>
<organism evidence="7 8">
    <name type="scientific">Dokdonia pacifica</name>
    <dbReference type="NCBI Taxonomy" id="1627892"/>
    <lineage>
        <taxon>Bacteria</taxon>
        <taxon>Pseudomonadati</taxon>
        <taxon>Bacteroidota</taxon>
        <taxon>Flavobacteriia</taxon>
        <taxon>Flavobacteriales</taxon>
        <taxon>Flavobacteriaceae</taxon>
        <taxon>Dokdonia</taxon>
    </lineage>
</organism>
<evidence type="ECO:0000256" key="1">
    <source>
        <dbReference type="ARBA" id="ARBA00004141"/>
    </source>
</evidence>
<evidence type="ECO:0000313" key="7">
    <source>
        <dbReference type="EMBL" id="SNS13768.1"/>
    </source>
</evidence>
<evidence type="ECO:0000313" key="8">
    <source>
        <dbReference type="Proteomes" id="UP000198379"/>
    </source>
</evidence>
<dbReference type="AlphaFoldDB" id="A0A239C265"/>
<feature type="region of interest" description="Disordered" evidence="5">
    <location>
        <begin position="157"/>
        <end position="182"/>
    </location>
</feature>
<name>A0A239C265_9FLAO</name>
<dbReference type="EMBL" id="FZNY01000007">
    <property type="protein sequence ID" value="SNS13768.1"/>
    <property type="molecule type" value="Genomic_DNA"/>
</dbReference>
<reference evidence="7 8" key="1">
    <citation type="submission" date="2017-06" db="EMBL/GenBank/DDBJ databases">
        <authorList>
            <person name="Kim H.J."/>
            <person name="Triplett B.A."/>
        </authorList>
    </citation>
    <scope>NUCLEOTIDE SEQUENCE [LARGE SCALE GENOMIC DNA]</scope>
    <source>
        <strain evidence="7 8">DSM 25597</strain>
    </source>
</reference>
<proteinExistence type="predicted"/>
<keyword evidence="3 6" id="KW-1133">Transmembrane helix</keyword>
<evidence type="ECO:0000256" key="6">
    <source>
        <dbReference type="SAM" id="Phobius"/>
    </source>
</evidence>
<accession>A0A239C265</accession>
<keyword evidence="2 6" id="KW-0812">Transmembrane</keyword>
<keyword evidence="8" id="KW-1185">Reference proteome</keyword>
<evidence type="ECO:0000256" key="3">
    <source>
        <dbReference type="ARBA" id="ARBA00022989"/>
    </source>
</evidence>
<protein>
    <recommendedName>
        <fullName evidence="9">DUF4870 domain-containing protein</fullName>
    </recommendedName>
</protein>
<dbReference type="InterPro" id="IPR019109">
    <property type="entry name" value="MamF_MmsF"/>
</dbReference>
<evidence type="ECO:0000256" key="5">
    <source>
        <dbReference type="SAM" id="MobiDB-lite"/>
    </source>
</evidence>
<feature type="transmembrane region" description="Helical" evidence="6">
    <location>
        <begin position="24"/>
        <end position="41"/>
    </location>
</feature>
<dbReference type="Proteomes" id="UP000198379">
    <property type="component" value="Unassembled WGS sequence"/>
</dbReference>
<comment type="subcellular location">
    <subcellularLocation>
        <location evidence="1">Membrane</location>
        <topology evidence="1">Multi-pass membrane protein</topology>
    </subcellularLocation>
</comment>
<keyword evidence="4 6" id="KW-0472">Membrane</keyword>
<evidence type="ECO:0008006" key="9">
    <source>
        <dbReference type="Google" id="ProtNLM"/>
    </source>
</evidence>
<gene>
    <name evidence="7" type="ORF">SAMN06265376_10761</name>
</gene>
<feature type="compositionally biased region" description="Low complexity" evidence="5">
    <location>
        <begin position="162"/>
        <end position="172"/>
    </location>
</feature>
<evidence type="ECO:0000256" key="4">
    <source>
        <dbReference type="ARBA" id="ARBA00023136"/>
    </source>
</evidence>
<dbReference type="Pfam" id="PF09685">
    <property type="entry name" value="MamF_MmsF"/>
    <property type="match status" value="1"/>
</dbReference>
<dbReference type="OrthoDB" id="9808930at2"/>
<evidence type="ECO:0000256" key="2">
    <source>
        <dbReference type="ARBA" id="ARBA00022692"/>
    </source>
</evidence>
<feature type="transmembrane region" description="Helical" evidence="6">
    <location>
        <begin position="62"/>
        <end position="82"/>
    </location>
</feature>